<proteinExistence type="predicted"/>
<reference evidence="1 2" key="1">
    <citation type="journal article" date="2021" name="Commun. Biol.">
        <title>The genome of Shorea leprosula (Dipterocarpaceae) highlights the ecological relevance of drought in aseasonal tropical rainforests.</title>
        <authorList>
            <person name="Ng K.K.S."/>
            <person name="Kobayashi M.J."/>
            <person name="Fawcett J.A."/>
            <person name="Hatakeyama M."/>
            <person name="Paape T."/>
            <person name="Ng C.H."/>
            <person name="Ang C.C."/>
            <person name="Tnah L.H."/>
            <person name="Lee C.T."/>
            <person name="Nishiyama T."/>
            <person name="Sese J."/>
            <person name="O'Brien M.J."/>
            <person name="Copetti D."/>
            <person name="Mohd Noor M.I."/>
            <person name="Ong R.C."/>
            <person name="Putra M."/>
            <person name="Sireger I.Z."/>
            <person name="Indrioko S."/>
            <person name="Kosugi Y."/>
            <person name="Izuno A."/>
            <person name="Isagi Y."/>
            <person name="Lee S.L."/>
            <person name="Shimizu K.K."/>
        </authorList>
    </citation>
    <scope>NUCLEOTIDE SEQUENCE [LARGE SCALE GENOMIC DNA]</scope>
    <source>
        <strain evidence="1">214</strain>
    </source>
</reference>
<dbReference type="Pfam" id="PF02992">
    <property type="entry name" value="Transposase_21"/>
    <property type="match status" value="1"/>
</dbReference>
<gene>
    <name evidence="1" type="ORF">SLEP1_g26125</name>
</gene>
<dbReference type="InterPro" id="IPR004242">
    <property type="entry name" value="Transposase_21"/>
</dbReference>
<sequence length="250" mass="28646">MSRKTVEHMTWHLNCYNENEKMFHPACGEAWKHFDSTHPEFASELRNVRLGLCIDGFTPFGHSASPYSCWPVFVSVYNLPPTICMKQEYVFLSLIIQGPQSPGKNIDVMLRPLIDDLKQLWYFGIQTYDSFRHQYFLMKATLMWTISDLPGYGMLSGWSTHENGAMPKRLSGDEMRSRIHWLPDVLFEKPPDLLCFLLPLPPAVVGYKPRFFLVLDCPVILALGLGLLSCVIKVVRPDMWEAQGSDELDG</sequence>
<comment type="caution">
    <text evidence="1">The sequence shown here is derived from an EMBL/GenBank/DDBJ whole genome shotgun (WGS) entry which is preliminary data.</text>
</comment>
<accession>A0AAV5JS58</accession>
<dbReference type="AlphaFoldDB" id="A0AAV5JS58"/>
<keyword evidence="2" id="KW-1185">Reference proteome</keyword>
<dbReference type="EMBL" id="BPVZ01000043">
    <property type="protein sequence ID" value="GKV15328.1"/>
    <property type="molecule type" value="Genomic_DNA"/>
</dbReference>
<organism evidence="1 2">
    <name type="scientific">Rubroshorea leprosula</name>
    <dbReference type="NCBI Taxonomy" id="152421"/>
    <lineage>
        <taxon>Eukaryota</taxon>
        <taxon>Viridiplantae</taxon>
        <taxon>Streptophyta</taxon>
        <taxon>Embryophyta</taxon>
        <taxon>Tracheophyta</taxon>
        <taxon>Spermatophyta</taxon>
        <taxon>Magnoliopsida</taxon>
        <taxon>eudicotyledons</taxon>
        <taxon>Gunneridae</taxon>
        <taxon>Pentapetalae</taxon>
        <taxon>rosids</taxon>
        <taxon>malvids</taxon>
        <taxon>Malvales</taxon>
        <taxon>Dipterocarpaceae</taxon>
        <taxon>Rubroshorea</taxon>
    </lineage>
</organism>
<evidence type="ECO:0000313" key="1">
    <source>
        <dbReference type="EMBL" id="GKV15328.1"/>
    </source>
</evidence>
<evidence type="ECO:0000313" key="2">
    <source>
        <dbReference type="Proteomes" id="UP001054252"/>
    </source>
</evidence>
<protein>
    <submittedName>
        <fullName evidence="1">Uncharacterized protein</fullName>
    </submittedName>
</protein>
<dbReference type="Proteomes" id="UP001054252">
    <property type="component" value="Unassembled WGS sequence"/>
</dbReference>
<name>A0AAV5JS58_9ROSI</name>
<dbReference type="PANTHER" id="PTHR10775">
    <property type="entry name" value="OS08G0208400 PROTEIN"/>
    <property type="match status" value="1"/>
</dbReference>
<dbReference type="PANTHER" id="PTHR10775:SF182">
    <property type="entry name" value="TRANSPOSON, EN_SPM-LIKE, TRANSPOSASE-ASSOCIATED DOMAIN PROTEIN-RELATED"/>
    <property type="match status" value="1"/>
</dbReference>